<dbReference type="PANTHER" id="PTHR32108">
    <property type="entry name" value="DNA-DIRECTED RNA POLYMERASE SUBUNIT ALPHA"/>
    <property type="match status" value="1"/>
</dbReference>
<evidence type="ECO:0000256" key="1">
    <source>
        <dbReference type="SAM" id="MobiDB-lite"/>
    </source>
</evidence>
<feature type="region of interest" description="Disordered" evidence="1">
    <location>
        <begin position="159"/>
        <end position="202"/>
    </location>
</feature>
<dbReference type="AlphaFoldDB" id="A0A6P5XK51"/>
<dbReference type="PANTHER" id="PTHR32108:SF9">
    <property type="entry name" value="REVERSE TRANSCRIPTASE RNASE H-LIKE DOMAIN-CONTAINING PROTEIN"/>
    <property type="match status" value="1"/>
</dbReference>
<name>A0A6P5XK51_DURZI</name>
<dbReference type="RefSeq" id="XP_022728769.1">
    <property type="nucleotide sequence ID" value="XM_022873034.1"/>
</dbReference>
<gene>
    <name evidence="3" type="primary">LOC111284341</name>
</gene>
<organism evidence="2 3">
    <name type="scientific">Durio zibethinus</name>
    <name type="common">Durian</name>
    <dbReference type="NCBI Taxonomy" id="66656"/>
    <lineage>
        <taxon>Eukaryota</taxon>
        <taxon>Viridiplantae</taxon>
        <taxon>Streptophyta</taxon>
        <taxon>Embryophyta</taxon>
        <taxon>Tracheophyta</taxon>
        <taxon>Spermatophyta</taxon>
        <taxon>Magnoliopsida</taxon>
        <taxon>eudicotyledons</taxon>
        <taxon>Gunneridae</taxon>
        <taxon>Pentapetalae</taxon>
        <taxon>rosids</taxon>
        <taxon>malvids</taxon>
        <taxon>Malvales</taxon>
        <taxon>Malvaceae</taxon>
        <taxon>Helicteroideae</taxon>
        <taxon>Durio</taxon>
    </lineage>
</organism>
<dbReference type="Proteomes" id="UP000515121">
    <property type="component" value="Unplaced"/>
</dbReference>
<dbReference type="OrthoDB" id="998149at2759"/>
<keyword evidence="2" id="KW-1185">Reference proteome</keyword>
<feature type="compositionally biased region" description="Low complexity" evidence="1">
    <location>
        <begin position="185"/>
        <end position="195"/>
    </location>
</feature>
<accession>A0A6P5XK51</accession>
<proteinExistence type="predicted"/>
<feature type="compositionally biased region" description="Polar residues" evidence="1">
    <location>
        <begin position="160"/>
        <end position="170"/>
    </location>
</feature>
<evidence type="ECO:0000313" key="3">
    <source>
        <dbReference type="RefSeq" id="XP_022728769.1"/>
    </source>
</evidence>
<protein>
    <submittedName>
        <fullName evidence="3">Uncharacterized protein LOC111284341</fullName>
    </submittedName>
</protein>
<feature type="compositionally biased region" description="Basic and acidic residues" evidence="1">
    <location>
        <begin position="443"/>
        <end position="466"/>
    </location>
</feature>
<reference evidence="3" key="1">
    <citation type="submission" date="2025-08" db="UniProtKB">
        <authorList>
            <consortium name="RefSeq"/>
        </authorList>
    </citation>
    <scope>IDENTIFICATION</scope>
    <source>
        <tissue evidence="3">Fruit stalk</tissue>
    </source>
</reference>
<dbReference type="GeneID" id="111284341"/>
<feature type="region of interest" description="Disordered" evidence="1">
    <location>
        <begin position="443"/>
        <end position="468"/>
    </location>
</feature>
<dbReference type="KEGG" id="dzi:111284341"/>
<sequence length="552" mass="62273">MSEPVINSKIQDKYDQLEEKLKAVEGNDTYGVIDANELSLVPDLVIPPKFKTPDFEKYDGTKCPSAHITMFCRKMTSHTHNDKLLIHYFQDSLTGSAAKWYAAQVQPPLTEKEITVLFVNTLKASYYDRLVGNATKNFSDMVISGEMIENAIKSGKIEGSSFSPQPSNYTPVPPARPFTRPTYPNSNQRNSQNNNNRERPHFNPIPMTYIDLYPRLVEKHLLAPVIIEPLKPPFPKWSFHKHCTILKHKVQGLITKGVLNFDTNQQGTPNINGNPLPNHTRPSINALIDGQTSCVKRRIEEVKTPIAKVFETLVKVDMLKSIEPQNYCEAVNSTESCHYHKGALGHFIENCTQFRQENKFGHRPVTIYYDEKPTSKLEKPVSRPVVTIKVPGPFPYQNDKAVPWKYNYDVVVNPDTANITGVGGITRSGRCYTLEALEKARKEKAKIGEENKSQSDLDATPKKECQKPVSESELVSNLTISNYIFFNDEKISPEGRGSTRALHITVKYEALECSYRSFKISNAIYIAGGSKLYSPHLSTTTKMVVRQLTKMG</sequence>
<evidence type="ECO:0000313" key="2">
    <source>
        <dbReference type="Proteomes" id="UP000515121"/>
    </source>
</evidence>